<feature type="compositionally biased region" description="Low complexity" evidence="1">
    <location>
        <begin position="1"/>
        <end position="16"/>
    </location>
</feature>
<dbReference type="Proteomes" id="UP000727056">
    <property type="component" value="Unassembled WGS sequence"/>
</dbReference>
<reference evidence="3 4" key="1">
    <citation type="submission" date="2020-03" db="EMBL/GenBank/DDBJ databases">
        <title>Draft genome of Streptomyces sp. ventii, isolated from the Axial Seamount in the Pacific Ocean, and resequencing of the two type strains Streptomyces lonarensis strain NCL 716 and Streptomyces bohaiensis strain 11A07.</title>
        <authorList>
            <person name="Loughran R.M."/>
            <person name="Pfannmuller K.M."/>
            <person name="Wasson B.J."/>
            <person name="Deadmond M.C."/>
            <person name="Paddock B.E."/>
            <person name="Koyack M.J."/>
            <person name="Gallegos D.A."/>
            <person name="Mitchell E.A."/>
            <person name="Ushijima B."/>
            <person name="Saw J.H."/>
            <person name="Mcphail K.L."/>
            <person name="Videau P."/>
        </authorList>
    </citation>
    <scope>NUCLEOTIDE SEQUENCE [LARGE SCALE GENOMIC DNA]</scope>
    <source>
        <strain evidence="3 4">11A07</strain>
    </source>
</reference>
<protein>
    <submittedName>
        <fullName evidence="3">Peroxidase-related enzyme</fullName>
    </submittedName>
</protein>
<dbReference type="InterPro" id="IPR029032">
    <property type="entry name" value="AhpD-like"/>
</dbReference>
<feature type="compositionally biased region" description="Low complexity" evidence="1">
    <location>
        <begin position="180"/>
        <end position="191"/>
    </location>
</feature>
<proteinExistence type="predicted"/>
<organism evidence="3 4">
    <name type="scientific">Streptomyces bohaiensis</name>
    <dbReference type="NCBI Taxonomy" id="1431344"/>
    <lineage>
        <taxon>Bacteria</taxon>
        <taxon>Bacillati</taxon>
        <taxon>Actinomycetota</taxon>
        <taxon>Actinomycetes</taxon>
        <taxon>Kitasatosporales</taxon>
        <taxon>Streptomycetaceae</taxon>
        <taxon>Streptomyces</taxon>
    </lineage>
</organism>
<dbReference type="RefSeq" id="WP_168086409.1">
    <property type="nucleotide sequence ID" value="NZ_BHZH01000501.1"/>
</dbReference>
<dbReference type="Pfam" id="PF02627">
    <property type="entry name" value="CMD"/>
    <property type="match status" value="1"/>
</dbReference>
<feature type="region of interest" description="Disordered" evidence="1">
    <location>
        <begin position="1"/>
        <end position="23"/>
    </location>
</feature>
<gene>
    <name evidence="3" type="ORF">HCN52_01010</name>
</gene>
<dbReference type="Gene3D" id="1.20.1290.10">
    <property type="entry name" value="AhpD-like"/>
    <property type="match status" value="2"/>
</dbReference>
<dbReference type="NCBIfam" id="TIGR01926">
    <property type="entry name" value="peroxid_rel"/>
    <property type="match status" value="1"/>
</dbReference>
<dbReference type="EMBL" id="JAAVJC010000003">
    <property type="protein sequence ID" value="NJQ13563.1"/>
    <property type="molecule type" value="Genomic_DNA"/>
</dbReference>
<sequence>MSTTPDIAPAAAAAPTHPTPTEPATAAAAATADDIGRLAGLGEAVAEARATKPAVIERAQAAGDALFLGEAPVTEATRRGLAALAARRHGAEALVRHHVEHGADERLLGEELPGDRALRAAVEHVELITVSPALAGREDLYRLVEAGWSTDAVVTLSQVAAFTAFQSRAVQGLRLLQGDAPTAEPAPARPTVGHGRTKSTSRTAANGGDRPVEYTRELLSWTAWLPPVPVEELTPEQEDAFLGKTNGEYFRLLSRLPAVLKARTVLDAAIFATREGLPRAERELAAAATSKVTDCVYCASVHARKSAQLSKRPEDVDRLLAVTLDRDADWLPVATAPLAAGQDSRWAAIVEFSAALATTPVTATTAQVDRLRAEGLSDAELTDLVAAVAFFSWANRLMLSLGDPFWPGTAPTAP</sequence>
<dbReference type="GO" id="GO:0004601">
    <property type="term" value="F:peroxidase activity"/>
    <property type="evidence" value="ECO:0007669"/>
    <property type="project" value="UniProtKB-KW"/>
</dbReference>
<dbReference type="PANTHER" id="PTHR35446">
    <property type="entry name" value="SI:CH211-175M2.5"/>
    <property type="match status" value="1"/>
</dbReference>
<evidence type="ECO:0000259" key="2">
    <source>
        <dbReference type="Pfam" id="PF02627"/>
    </source>
</evidence>
<dbReference type="InterPro" id="IPR004675">
    <property type="entry name" value="AhpD_core"/>
</dbReference>
<keyword evidence="3" id="KW-0575">Peroxidase</keyword>
<dbReference type="InterPro" id="IPR003779">
    <property type="entry name" value="CMD-like"/>
</dbReference>
<feature type="domain" description="Carboxymuconolactone decarboxylase-like" evidence="2">
    <location>
        <begin position="257"/>
        <end position="323"/>
    </location>
</feature>
<keyword evidence="3" id="KW-0560">Oxidoreductase</keyword>
<keyword evidence="4" id="KW-1185">Reference proteome</keyword>
<evidence type="ECO:0000313" key="3">
    <source>
        <dbReference type="EMBL" id="NJQ13563.1"/>
    </source>
</evidence>
<dbReference type="NCBIfam" id="TIGR00778">
    <property type="entry name" value="ahpD_dom"/>
    <property type="match status" value="1"/>
</dbReference>
<name>A0ABX1C687_9ACTN</name>
<comment type="caution">
    <text evidence="3">The sequence shown here is derived from an EMBL/GenBank/DDBJ whole genome shotgun (WGS) entry which is preliminary data.</text>
</comment>
<evidence type="ECO:0000256" key="1">
    <source>
        <dbReference type="SAM" id="MobiDB-lite"/>
    </source>
</evidence>
<accession>A0ABX1C687</accession>
<evidence type="ECO:0000313" key="4">
    <source>
        <dbReference type="Proteomes" id="UP000727056"/>
    </source>
</evidence>
<feature type="region of interest" description="Disordered" evidence="1">
    <location>
        <begin position="180"/>
        <end position="209"/>
    </location>
</feature>
<dbReference type="InterPro" id="IPR010195">
    <property type="entry name" value="Uncharacterised_peroxidase-rel"/>
</dbReference>
<dbReference type="SUPFAM" id="SSF69118">
    <property type="entry name" value="AhpD-like"/>
    <property type="match status" value="2"/>
</dbReference>
<dbReference type="PANTHER" id="PTHR35446:SF2">
    <property type="entry name" value="CARBOXYMUCONOLACTONE DECARBOXYLASE-LIKE DOMAIN-CONTAINING PROTEIN"/>
    <property type="match status" value="1"/>
</dbReference>